<dbReference type="Pfam" id="PF11738">
    <property type="entry name" value="DUF3298"/>
    <property type="match status" value="1"/>
</dbReference>
<evidence type="ECO:0000259" key="2">
    <source>
        <dbReference type="Pfam" id="PF11738"/>
    </source>
</evidence>
<name>A0AAE9NJC3_9BRAD</name>
<keyword evidence="1" id="KW-0732">Signal</keyword>
<evidence type="ECO:0000256" key="1">
    <source>
        <dbReference type="SAM" id="SignalP"/>
    </source>
</evidence>
<evidence type="ECO:0000313" key="4">
    <source>
        <dbReference type="Proteomes" id="UP001058872"/>
    </source>
</evidence>
<protein>
    <recommendedName>
        <fullName evidence="2">DUF3298 domain-containing protein</fullName>
    </recommendedName>
</protein>
<feature type="signal peptide" evidence="1">
    <location>
        <begin position="1"/>
        <end position="21"/>
    </location>
</feature>
<sequence>MLTRALAVAMVCSALFSPAHAAAPKPDAVVRTKSIEARVFLDDRIKADAALAADCLAEGKKWLDKNAAEAAAARKADPQFSRDGGWEFERKYEIRSVVADRYVSILRNDYMNTRGAHPNSDVNTILWDKADTKRISIRPFFTETADNGATMKAMAKAIIVSLKAEKKKRDAGETATDEWFKELKPSLLKIGAVTLAPSTEAGKSSGLTFHYPPYAVGPYAEGEYVAFVPWETLKPYLSAEGTRTFGGARPKGDAEEP</sequence>
<dbReference type="Gene3D" id="3.90.640.20">
    <property type="entry name" value="Heat-shock cognate protein, ATPase"/>
    <property type="match status" value="1"/>
</dbReference>
<organism evidence="3 4">
    <name type="scientific">Bradyrhizobium betae</name>
    <dbReference type="NCBI Taxonomy" id="244734"/>
    <lineage>
        <taxon>Bacteria</taxon>
        <taxon>Pseudomonadati</taxon>
        <taxon>Pseudomonadota</taxon>
        <taxon>Alphaproteobacteria</taxon>
        <taxon>Hyphomicrobiales</taxon>
        <taxon>Nitrobacteraceae</taxon>
        <taxon>Bradyrhizobium</taxon>
    </lineage>
</organism>
<dbReference type="RefSeq" id="WP_373568129.1">
    <property type="nucleotide sequence ID" value="NZ_CP028989.1"/>
</dbReference>
<dbReference type="AlphaFoldDB" id="A0AAE9NJC3"/>
<gene>
    <name evidence="3" type="ORF">DCM83_16820</name>
</gene>
<feature type="domain" description="DUF3298" evidence="2">
    <location>
        <begin position="184"/>
        <end position="231"/>
    </location>
</feature>
<dbReference type="Gene3D" id="3.30.565.40">
    <property type="entry name" value="Fervidobacterium nodosum Rt17-B1 like"/>
    <property type="match status" value="1"/>
</dbReference>
<feature type="chain" id="PRO_5042045820" description="DUF3298 domain-containing protein" evidence="1">
    <location>
        <begin position="22"/>
        <end position="257"/>
    </location>
</feature>
<dbReference type="EMBL" id="CP028989">
    <property type="protein sequence ID" value="UUO69698.1"/>
    <property type="molecule type" value="Genomic_DNA"/>
</dbReference>
<dbReference type="InterPro" id="IPR037126">
    <property type="entry name" value="PdaC/RsiV-like_sf"/>
</dbReference>
<proteinExistence type="predicted"/>
<reference evidence="3" key="1">
    <citation type="submission" date="2018-04" db="EMBL/GenBank/DDBJ databases">
        <title>Genomes of Endosymbiotic and Endophytic Bradyrhizobium Publication status.</title>
        <authorList>
            <person name="Guha S."/>
            <person name="Jorrin B."/>
            <person name="Sarkar M."/>
            <person name="Poole P.S."/>
            <person name="DasGupta M."/>
        </authorList>
    </citation>
    <scope>NUCLEOTIDE SEQUENCE</scope>
    <source>
        <strain evidence="3">WBOS16</strain>
    </source>
</reference>
<accession>A0AAE9NJC3</accession>
<dbReference type="InterPro" id="IPR021729">
    <property type="entry name" value="DUF3298"/>
</dbReference>
<evidence type="ECO:0000313" key="3">
    <source>
        <dbReference type="EMBL" id="UUO69698.1"/>
    </source>
</evidence>
<dbReference type="Proteomes" id="UP001058872">
    <property type="component" value="Chromosome"/>
</dbReference>